<keyword evidence="6 8" id="KW-0906">Nuclear pore complex</keyword>
<gene>
    <name evidence="10" type="ORF">HPB51_020109</name>
</gene>
<evidence type="ECO:0000313" key="11">
    <source>
        <dbReference type="Proteomes" id="UP000821866"/>
    </source>
</evidence>
<dbReference type="VEuPathDB" id="VectorBase:LOC119162187"/>
<keyword evidence="4" id="KW-0653">Protein transport</keyword>
<keyword evidence="3" id="KW-0509">mRNA transport</keyword>
<organism evidence="10 11">
    <name type="scientific">Rhipicephalus microplus</name>
    <name type="common">Cattle tick</name>
    <name type="synonym">Boophilus microplus</name>
    <dbReference type="NCBI Taxonomy" id="6941"/>
    <lineage>
        <taxon>Eukaryota</taxon>
        <taxon>Metazoa</taxon>
        <taxon>Ecdysozoa</taxon>
        <taxon>Arthropoda</taxon>
        <taxon>Chelicerata</taxon>
        <taxon>Arachnida</taxon>
        <taxon>Acari</taxon>
        <taxon>Parasitiformes</taxon>
        <taxon>Ixodida</taxon>
        <taxon>Ixodoidea</taxon>
        <taxon>Ixodidae</taxon>
        <taxon>Rhipicephalinae</taxon>
        <taxon>Rhipicephalus</taxon>
        <taxon>Boophilus</taxon>
    </lineage>
</organism>
<keyword evidence="11" id="KW-1185">Reference proteome</keyword>
<evidence type="ECO:0000256" key="7">
    <source>
        <dbReference type="ARBA" id="ARBA00023242"/>
    </source>
</evidence>
<evidence type="ECO:0000256" key="9">
    <source>
        <dbReference type="SAM" id="MobiDB-lite"/>
    </source>
</evidence>
<proteinExistence type="inferred from homology"/>
<dbReference type="GO" id="GO:0017056">
    <property type="term" value="F:structural constituent of nuclear pore"/>
    <property type="evidence" value="ECO:0007669"/>
    <property type="project" value="UniProtKB-UniRule"/>
</dbReference>
<dbReference type="GO" id="GO:0000973">
    <property type="term" value="P:post-transcriptional tethering of RNA polymerase II gene DNA at nuclear periphery"/>
    <property type="evidence" value="ECO:0007669"/>
    <property type="project" value="TreeGrafter"/>
</dbReference>
<dbReference type="Gene3D" id="1.10.3450.20">
    <property type="match status" value="1"/>
</dbReference>
<evidence type="ECO:0000256" key="2">
    <source>
        <dbReference type="ARBA" id="ARBA00022448"/>
    </source>
</evidence>
<feature type="compositionally biased region" description="Polar residues" evidence="9">
    <location>
        <begin position="503"/>
        <end position="519"/>
    </location>
</feature>
<evidence type="ECO:0000256" key="5">
    <source>
        <dbReference type="ARBA" id="ARBA00023010"/>
    </source>
</evidence>
<feature type="region of interest" description="Disordered" evidence="9">
    <location>
        <begin position="501"/>
        <end position="529"/>
    </location>
</feature>
<dbReference type="GO" id="GO:0006606">
    <property type="term" value="P:protein import into nucleus"/>
    <property type="evidence" value="ECO:0007669"/>
    <property type="project" value="TreeGrafter"/>
</dbReference>
<sequence length="529" mass="58720">MADFAAPGDSRPSRGTGNVSANFDATDMTAFTASVLATEHPAVIATAGLHADFMQAYIVHSTSQDVLTLIEKYASLCEGYLSKVRKVTEILASRKGEPVWMEAITCETLLTIELNTWMLTGSLLRDRLKADELMKEDADTTIFVDGSREASEWEIVEALMARDSFARRAQLVVDWLESCVAHQRGVGNDDERLECFAGRGSVWKNTLHHVKACADVGSAPSSYVTELDPDTPSRERLPINNRDYEDEVRLFRSVFFHLRAGQWQRAQELAADNGHYSLAAALEDWRPYHDPNNGSIMGADSMQPARGNLYQNLSKCACWEAASNPTCSLYERAVYGALCGNVQAMLPVCTTWEDKLWARMRAVVDVCVEQKLRTAMQQARSLEPQPPDYPCGRGMLEAVFRDLQAAAGVGETRGQKITHILQRGLVLDEAVSTIEEIHDWVSAQVIEPPLLFMRFLAHMVLFLRQVGRETDTGACSALFCTYVDRLFDEGHVPFVSTHAATPPASNQAAKYTQLAQPQNERPRRTGALP</sequence>
<evidence type="ECO:0000313" key="10">
    <source>
        <dbReference type="EMBL" id="KAH8034092.1"/>
    </source>
</evidence>
<dbReference type="GO" id="GO:0006406">
    <property type="term" value="P:mRNA export from nucleus"/>
    <property type="evidence" value="ECO:0007669"/>
    <property type="project" value="TreeGrafter"/>
</dbReference>
<protein>
    <recommendedName>
        <fullName evidence="8">Nuclear pore complex protein</fullName>
    </recommendedName>
</protein>
<evidence type="ECO:0000256" key="4">
    <source>
        <dbReference type="ARBA" id="ARBA00022927"/>
    </source>
</evidence>
<evidence type="ECO:0000256" key="3">
    <source>
        <dbReference type="ARBA" id="ARBA00022816"/>
    </source>
</evidence>
<reference evidence="10" key="2">
    <citation type="submission" date="2021-09" db="EMBL/GenBank/DDBJ databases">
        <authorList>
            <person name="Jia N."/>
            <person name="Wang J."/>
            <person name="Shi W."/>
            <person name="Du L."/>
            <person name="Sun Y."/>
            <person name="Zhan W."/>
            <person name="Jiang J."/>
            <person name="Wang Q."/>
            <person name="Zhang B."/>
            <person name="Ji P."/>
            <person name="Sakyi L.B."/>
            <person name="Cui X."/>
            <person name="Yuan T."/>
            <person name="Jiang B."/>
            <person name="Yang W."/>
            <person name="Lam T.T.-Y."/>
            <person name="Chang Q."/>
            <person name="Ding S."/>
            <person name="Wang X."/>
            <person name="Zhu J."/>
            <person name="Ruan X."/>
            <person name="Zhao L."/>
            <person name="Wei J."/>
            <person name="Que T."/>
            <person name="Du C."/>
            <person name="Cheng J."/>
            <person name="Dai P."/>
            <person name="Han X."/>
            <person name="Huang E."/>
            <person name="Gao Y."/>
            <person name="Liu J."/>
            <person name="Shao H."/>
            <person name="Ye R."/>
            <person name="Li L."/>
            <person name="Wei W."/>
            <person name="Wang X."/>
            <person name="Wang C."/>
            <person name="Huo Q."/>
            <person name="Li W."/>
            <person name="Guo W."/>
            <person name="Chen H."/>
            <person name="Chen S."/>
            <person name="Zhou L."/>
            <person name="Zhou L."/>
            <person name="Ni X."/>
            <person name="Tian J."/>
            <person name="Zhou Y."/>
            <person name="Sheng Y."/>
            <person name="Liu T."/>
            <person name="Pan Y."/>
            <person name="Xia L."/>
            <person name="Li J."/>
            <person name="Zhao F."/>
            <person name="Cao W."/>
        </authorList>
    </citation>
    <scope>NUCLEOTIDE SEQUENCE</scope>
    <source>
        <strain evidence="10">Rmic-2018</strain>
        <tissue evidence="10">Larvae</tissue>
    </source>
</reference>
<comment type="subunit">
    <text evidence="8">Part of the nuclear pore complex (NPC).</text>
</comment>
<dbReference type="GO" id="GO:0031080">
    <property type="term" value="C:nuclear pore outer ring"/>
    <property type="evidence" value="ECO:0007669"/>
    <property type="project" value="TreeGrafter"/>
</dbReference>
<evidence type="ECO:0000256" key="6">
    <source>
        <dbReference type="ARBA" id="ARBA00023132"/>
    </source>
</evidence>
<dbReference type="GO" id="GO:0031965">
    <property type="term" value="C:nuclear membrane"/>
    <property type="evidence" value="ECO:0007669"/>
    <property type="project" value="UniProtKB-SubCell"/>
</dbReference>
<name>A0A9J6EJ10_RHIMP</name>
<dbReference type="EMBL" id="JABSTU010000004">
    <property type="protein sequence ID" value="KAH8034092.1"/>
    <property type="molecule type" value="Genomic_DNA"/>
</dbReference>
<keyword evidence="5 8" id="KW-0811">Translocation</keyword>
<dbReference type="OrthoDB" id="3098at2759"/>
<keyword evidence="7 8" id="KW-0539">Nucleus</keyword>
<comment type="caution">
    <text evidence="10">The sequence shown here is derived from an EMBL/GenBank/DDBJ whole genome shotgun (WGS) entry which is preliminary data.</text>
</comment>
<dbReference type="PANTHER" id="PTHR13003">
    <property type="entry name" value="NUP107-RELATED"/>
    <property type="match status" value="1"/>
</dbReference>
<accession>A0A9J6EJ10</accession>
<comment type="subcellular location">
    <subcellularLocation>
        <location evidence="8">Nucleus</location>
        <location evidence="8">Nuclear pore complex</location>
    </subcellularLocation>
    <subcellularLocation>
        <location evidence="8">Nucleus membrane</location>
    </subcellularLocation>
</comment>
<dbReference type="InterPro" id="IPR007252">
    <property type="entry name" value="Nup84/Nup107"/>
</dbReference>
<dbReference type="Proteomes" id="UP000821866">
    <property type="component" value="Chromosome 2"/>
</dbReference>
<evidence type="ECO:0000256" key="8">
    <source>
        <dbReference type="RuleBase" id="RU365072"/>
    </source>
</evidence>
<reference evidence="10" key="1">
    <citation type="journal article" date="2020" name="Cell">
        <title>Large-Scale Comparative Analyses of Tick Genomes Elucidate Their Genetic Diversity and Vector Capacities.</title>
        <authorList>
            <consortium name="Tick Genome and Microbiome Consortium (TIGMIC)"/>
            <person name="Jia N."/>
            <person name="Wang J."/>
            <person name="Shi W."/>
            <person name="Du L."/>
            <person name="Sun Y."/>
            <person name="Zhan W."/>
            <person name="Jiang J.F."/>
            <person name="Wang Q."/>
            <person name="Zhang B."/>
            <person name="Ji P."/>
            <person name="Bell-Sakyi L."/>
            <person name="Cui X.M."/>
            <person name="Yuan T.T."/>
            <person name="Jiang B.G."/>
            <person name="Yang W.F."/>
            <person name="Lam T.T."/>
            <person name="Chang Q.C."/>
            <person name="Ding S.J."/>
            <person name="Wang X.J."/>
            <person name="Zhu J.G."/>
            <person name="Ruan X.D."/>
            <person name="Zhao L."/>
            <person name="Wei J.T."/>
            <person name="Ye R.Z."/>
            <person name="Que T.C."/>
            <person name="Du C.H."/>
            <person name="Zhou Y.H."/>
            <person name="Cheng J.X."/>
            <person name="Dai P.F."/>
            <person name="Guo W.B."/>
            <person name="Han X.H."/>
            <person name="Huang E.J."/>
            <person name="Li L.F."/>
            <person name="Wei W."/>
            <person name="Gao Y.C."/>
            <person name="Liu J.Z."/>
            <person name="Shao H.Z."/>
            <person name="Wang X."/>
            <person name="Wang C.C."/>
            <person name="Yang T.C."/>
            <person name="Huo Q.B."/>
            <person name="Li W."/>
            <person name="Chen H.Y."/>
            <person name="Chen S.E."/>
            <person name="Zhou L.G."/>
            <person name="Ni X.B."/>
            <person name="Tian J.H."/>
            <person name="Sheng Y."/>
            <person name="Liu T."/>
            <person name="Pan Y.S."/>
            <person name="Xia L.Y."/>
            <person name="Li J."/>
            <person name="Zhao F."/>
            <person name="Cao W.C."/>
        </authorList>
    </citation>
    <scope>NUCLEOTIDE SEQUENCE</scope>
    <source>
        <strain evidence="10">Rmic-2018</strain>
    </source>
</reference>
<feature type="region of interest" description="Disordered" evidence="9">
    <location>
        <begin position="1"/>
        <end position="20"/>
    </location>
</feature>
<dbReference type="AlphaFoldDB" id="A0A9J6EJ10"/>
<comment type="similarity">
    <text evidence="1 8">Belongs to the nucleoporin Nup84/Nup107 family.</text>
</comment>
<evidence type="ECO:0000256" key="1">
    <source>
        <dbReference type="ARBA" id="ARBA00009510"/>
    </source>
</evidence>
<keyword evidence="8" id="KW-0472">Membrane</keyword>
<dbReference type="PANTHER" id="PTHR13003:SF2">
    <property type="entry name" value="NUCLEAR PORE COMPLEX PROTEIN NUP107"/>
    <property type="match status" value="1"/>
</dbReference>
<dbReference type="Pfam" id="PF04121">
    <property type="entry name" value="Nup84_Nup100"/>
    <property type="match status" value="1"/>
</dbReference>
<comment type="function">
    <text evidence="8">Functions as a component of the nuclear pore complex (NPC).</text>
</comment>
<keyword evidence="2 8" id="KW-0813">Transport</keyword>